<protein>
    <submittedName>
        <fullName evidence="1">Uncharacterized protein</fullName>
    </submittedName>
</protein>
<keyword evidence="2" id="KW-1185">Reference proteome</keyword>
<dbReference type="Proteomes" id="UP000015102">
    <property type="component" value="Unassembled WGS sequence"/>
</dbReference>
<evidence type="ECO:0000313" key="2">
    <source>
        <dbReference type="Proteomes" id="UP000015102"/>
    </source>
</evidence>
<reference evidence="1" key="2">
    <citation type="submission" date="2015-06" db="UniProtKB">
        <authorList>
            <consortium name="EnsemblMetazoa"/>
        </authorList>
    </citation>
    <scope>IDENTIFICATION</scope>
</reference>
<proteinExistence type="predicted"/>
<reference evidence="2" key="1">
    <citation type="submission" date="2013-02" db="EMBL/GenBank/DDBJ databases">
        <authorList>
            <person name="Hughes D."/>
        </authorList>
    </citation>
    <scope>NUCLEOTIDE SEQUENCE</scope>
    <source>
        <strain>Durham</strain>
        <strain evidence="2">NC isolate 2 -- Noor lab</strain>
    </source>
</reference>
<dbReference type="EnsemblMetazoa" id="MESCA002417-RA">
    <property type="protein sequence ID" value="MESCA002417-PA"/>
    <property type="gene ID" value="MESCA002417"/>
</dbReference>
<dbReference type="EMBL" id="CAQQ02118879">
    <property type="status" value="NOT_ANNOTATED_CDS"/>
    <property type="molecule type" value="Genomic_DNA"/>
</dbReference>
<sequence length="93" mass="10421">MEFKTNISENQGGALPPANYVSFTLWDSRISVSSLFPFFVLNINFSKAIIGDSKANTKNKDDVNIIPKEDQNINIASKFEPEISVFELPKIII</sequence>
<organism evidence="1 2">
    <name type="scientific">Megaselia scalaris</name>
    <name type="common">Humpbacked fly</name>
    <name type="synonym">Phora scalaris</name>
    <dbReference type="NCBI Taxonomy" id="36166"/>
    <lineage>
        <taxon>Eukaryota</taxon>
        <taxon>Metazoa</taxon>
        <taxon>Ecdysozoa</taxon>
        <taxon>Arthropoda</taxon>
        <taxon>Hexapoda</taxon>
        <taxon>Insecta</taxon>
        <taxon>Pterygota</taxon>
        <taxon>Neoptera</taxon>
        <taxon>Endopterygota</taxon>
        <taxon>Diptera</taxon>
        <taxon>Brachycera</taxon>
        <taxon>Muscomorpha</taxon>
        <taxon>Platypezoidea</taxon>
        <taxon>Phoridae</taxon>
        <taxon>Megaseliini</taxon>
        <taxon>Megaselia</taxon>
    </lineage>
</organism>
<dbReference type="EMBL" id="CAQQ02118878">
    <property type="status" value="NOT_ANNOTATED_CDS"/>
    <property type="molecule type" value="Genomic_DNA"/>
</dbReference>
<accession>T1GGA3</accession>
<dbReference type="HOGENOM" id="CLU_2402162_0_0_1"/>
<dbReference type="AlphaFoldDB" id="T1GGA3"/>
<name>T1GGA3_MEGSC</name>
<evidence type="ECO:0000313" key="1">
    <source>
        <dbReference type="EnsemblMetazoa" id="MESCA002417-PA"/>
    </source>
</evidence>